<feature type="transmembrane region" description="Helical" evidence="6">
    <location>
        <begin position="117"/>
        <end position="144"/>
    </location>
</feature>
<keyword evidence="2" id="KW-0813">Transport</keyword>
<dbReference type="PIRSF" id="PIRSF006060">
    <property type="entry name" value="AA_transporter"/>
    <property type="match status" value="1"/>
</dbReference>
<dbReference type="Pfam" id="PF13520">
    <property type="entry name" value="AA_permease_2"/>
    <property type="match status" value="1"/>
</dbReference>
<evidence type="ECO:0000256" key="5">
    <source>
        <dbReference type="ARBA" id="ARBA00023136"/>
    </source>
</evidence>
<feature type="transmembrane region" description="Helical" evidence="6">
    <location>
        <begin position="393"/>
        <end position="416"/>
    </location>
</feature>
<dbReference type="PANTHER" id="PTHR45649:SF26">
    <property type="entry name" value="OS04G0435100 PROTEIN"/>
    <property type="match status" value="1"/>
</dbReference>
<feature type="transmembrane region" description="Helical" evidence="6">
    <location>
        <begin position="437"/>
        <end position="455"/>
    </location>
</feature>
<dbReference type="OrthoDB" id="10054429at2759"/>
<dbReference type="InterPro" id="IPR002293">
    <property type="entry name" value="AA/rel_permease1"/>
</dbReference>
<keyword evidence="4 6" id="KW-1133">Transmembrane helix</keyword>
<evidence type="ECO:0000256" key="4">
    <source>
        <dbReference type="ARBA" id="ARBA00022989"/>
    </source>
</evidence>
<feature type="transmembrane region" description="Helical" evidence="6">
    <location>
        <begin position="69"/>
        <end position="97"/>
    </location>
</feature>
<gene>
    <name evidence="7" type="ORF">BCR33DRAFT_699650</name>
</gene>
<dbReference type="GO" id="GO:0016020">
    <property type="term" value="C:membrane"/>
    <property type="evidence" value="ECO:0007669"/>
    <property type="project" value="UniProtKB-SubCell"/>
</dbReference>
<comment type="caution">
    <text evidence="7">The sequence shown here is derived from an EMBL/GenBank/DDBJ whole genome shotgun (WGS) entry which is preliminary data.</text>
</comment>
<dbReference type="Gene3D" id="1.20.1740.10">
    <property type="entry name" value="Amino acid/polyamine transporter I"/>
    <property type="match status" value="1"/>
</dbReference>
<reference evidence="7 8" key="1">
    <citation type="submission" date="2016-07" db="EMBL/GenBank/DDBJ databases">
        <title>Pervasive Adenine N6-methylation of Active Genes in Fungi.</title>
        <authorList>
            <consortium name="DOE Joint Genome Institute"/>
            <person name="Mondo S.J."/>
            <person name="Dannebaum R.O."/>
            <person name="Kuo R.C."/>
            <person name="Labutti K."/>
            <person name="Haridas S."/>
            <person name="Kuo A."/>
            <person name="Salamov A."/>
            <person name="Ahrendt S.R."/>
            <person name="Lipzen A."/>
            <person name="Sullivan W."/>
            <person name="Andreopoulos W.B."/>
            <person name="Clum A."/>
            <person name="Lindquist E."/>
            <person name="Daum C."/>
            <person name="Ramamoorthy G.K."/>
            <person name="Gryganskyi A."/>
            <person name="Culley D."/>
            <person name="Magnuson J.K."/>
            <person name="James T.Y."/>
            <person name="O'Malley M.A."/>
            <person name="Stajich J.E."/>
            <person name="Spatafora J.W."/>
            <person name="Visel A."/>
            <person name="Grigoriev I.V."/>
        </authorList>
    </citation>
    <scope>NUCLEOTIDE SEQUENCE [LARGE SCALE GENOMIC DNA]</scope>
    <source>
        <strain evidence="7 8">JEL800</strain>
    </source>
</reference>
<feature type="transmembrane region" description="Helical" evidence="6">
    <location>
        <begin position="156"/>
        <end position="174"/>
    </location>
</feature>
<dbReference type="PANTHER" id="PTHR45649">
    <property type="entry name" value="AMINO-ACID PERMEASE BAT1"/>
    <property type="match status" value="1"/>
</dbReference>
<sequence>MTTTNETTVDSDVRLEQLGYKSEFKREMGLLANIGLSLTAIGVLTGMSSAFGAGLFAGGPLGLFWGWNIVSIFMFLIALSQAEICSAFPTMGGLYFWTCKLVPEEYVPFWGYVTGNLYVWGMVFTGTAGNMATALFIASLYMLVNPDAGPLKNGTIVGICICVNIVNGTLNHIGMRAIGTISKINVWFTLVGTVVLVATLFAASPVKNPASFAFFDFENYTGSDNSGFVFMLGFLQAVYALEGSETSAQVSEEAQKAETNGPIAIYSSIIGSWFVGVIYLIALLFNVQSIPNIAGTSFPVQIVQLFYDACGQKLAILCVCILLFAQWAAALTAFTASSRLFFALARDNAFPFKEFFMTLSKGGRVPYRGVWFSVVIASLVHCTYLANAMYFNSIISCAATGVLLSYSMPMICRVIWPGILNDSNRGPFSLGKYSYTVNLAGAAFCVVMTVFFVMPTSFPVTSMNMNYAIAGIGLVLTLVIISFFVWGKGRFVGPVRTVDISVDDLVDLDKKAIA</sequence>
<name>A0A1Y2BYL2_9FUNG</name>
<evidence type="ECO:0000256" key="1">
    <source>
        <dbReference type="ARBA" id="ARBA00004141"/>
    </source>
</evidence>
<evidence type="ECO:0000256" key="3">
    <source>
        <dbReference type="ARBA" id="ARBA00022692"/>
    </source>
</evidence>
<comment type="subcellular location">
    <subcellularLocation>
        <location evidence="1">Membrane</location>
        <topology evidence="1">Multi-pass membrane protein</topology>
    </subcellularLocation>
</comment>
<keyword evidence="5 6" id="KW-0472">Membrane</keyword>
<evidence type="ECO:0000313" key="7">
    <source>
        <dbReference type="EMBL" id="ORY39859.1"/>
    </source>
</evidence>
<dbReference type="GO" id="GO:0022857">
    <property type="term" value="F:transmembrane transporter activity"/>
    <property type="evidence" value="ECO:0007669"/>
    <property type="project" value="InterPro"/>
</dbReference>
<feature type="transmembrane region" description="Helical" evidence="6">
    <location>
        <begin position="186"/>
        <end position="206"/>
    </location>
</feature>
<feature type="transmembrane region" description="Helical" evidence="6">
    <location>
        <begin position="263"/>
        <end position="285"/>
    </location>
</feature>
<dbReference type="EMBL" id="MCGO01000037">
    <property type="protein sequence ID" value="ORY39859.1"/>
    <property type="molecule type" value="Genomic_DNA"/>
</dbReference>
<keyword evidence="3 6" id="KW-0812">Transmembrane</keyword>
<dbReference type="STRING" id="329046.A0A1Y2BYL2"/>
<evidence type="ECO:0000256" key="2">
    <source>
        <dbReference type="ARBA" id="ARBA00022448"/>
    </source>
</evidence>
<feature type="transmembrane region" description="Helical" evidence="6">
    <location>
        <begin position="365"/>
        <end position="387"/>
    </location>
</feature>
<accession>A0A1Y2BYL2</accession>
<evidence type="ECO:0000313" key="8">
    <source>
        <dbReference type="Proteomes" id="UP000193642"/>
    </source>
</evidence>
<dbReference type="AlphaFoldDB" id="A0A1Y2BYL2"/>
<feature type="transmembrane region" description="Helical" evidence="6">
    <location>
        <begin position="30"/>
        <end position="57"/>
    </location>
</feature>
<protein>
    <submittedName>
        <fullName evidence="7">Amino acid transporter</fullName>
    </submittedName>
</protein>
<organism evidence="7 8">
    <name type="scientific">Rhizoclosmatium globosum</name>
    <dbReference type="NCBI Taxonomy" id="329046"/>
    <lineage>
        <taxon>Eukaryota</taxon>
        <taxon>Fungi</taxon>
        <taxon>Fungi incertae sedis</taxon>
        <taxon>Chytridiomycota</taxon>
        <taxon>Chytridiomycota incertae sedis</taxon>
        <taxon>Chytridiomycetes</taxon>
        <taxon>Chytridiales</taxon>
        <taxon>Chytriomycetaceae</taxon>
        <taxon>Rhizoclosmatium</taxon>
    </lineage>
</organism>
<evidence type="ECO:0000256" key="6">
    <source>
        <dbReference type="SAM" id="Phobius"/>
    </source>
</evidence>
<feature type="transmembrane region" description="Helical" evidence="6">
    <location>
        <begin position="314"/>
        <end position="344"/>
    </location>
</feature>
<dbReference type="Proteomes" id="UP000193642">
    <property type="component" value="Unassembled WGS sequence"/>
</dbReference>
<keyword evidence="8" id="KW-1185">Reference proteome</keyword>
<feature type="transmembrane region" description="Helical" evidence="6">
    <location>
        <begin position="467"/>
        <end position="486"/>
    </location>
</feature>
<proteinExistence type="predicted"/>